<dbReference type="EMBL" id="JAHWGI010001220">
    <property type="protein sequence ID" value="KAK3925143.1"/>
    <property type="molecule type" value="Genomic_DNA"/>
</dbReference>
<evidence type="ECO:0000313" key="7">
    <source>
        <dbReference type="EMBL" id="KAK3925143.1"/>
    </source>
</evidence>
<feature type="region of interest" description="Disordered" evidence="5">
    <location>
        <begin position="320"/>
        <end position="340"/>
    </location>
</feature>
<dbReference type="PANTHER" id="PTHR43142:SF1">
    <property type="entry name" value="CARBOXYLIC ESTER HYDROLASE"/>
    <property type="match status" value="1"/>
</dbReference>
<keyword evidence="8" id="KW-1185">Reference proteome</keyword>
<organism evidence="7 8">
    <name type="scientific">Frankliniella fusca</name>
    <dbReference type="NCBI Taxonomy" id="407009"/>
    <lineage>
        <taxon>Eukaryota</taxon>
        <taxon>Metazoa</taxon>
        <taxon>Ecdysozoa</taxon>
        <taxon>Arthropoda</taxon>
        <taxon>Hexapoda</taxon>
        <taxon>Insecta</taxon>
        <taxon>Pterygota</taxon>
        <taxon>Neoptera</taxon>
        <taxon>Paraneoptera</taxon>
        <taxon>Thysanoptera</taxon>
        <taxon>Terebrantia</taxon>
        <taxon>Thripoidea</taxon>
        <taxon>Thripidae</taxon>
        <taxon>Frankliniella</taxon>
    </lineage>
</organism>
<comment type="similarity">
    <text evidence="1">Belongs to the type-B carboxylesterase/lipase family.</text>
</comment>
<dbReference type="Proteomes" id="UP001219518">
    <property type="component" value="Unassembled WGS sequence"/>
</dbReference>
<dbReference type="PANTHER" id="PTHR43142">
    <property type="entry name" value="CARBOXYLIC ESTER HYDROLASE"/>
    <property type="match status" value="1"/>
</dbReference>
<evidence type="ECO:0000256" key="1">
    <source>
        <dbReference type="ARBA" id="ARBA00005964"/>
    </source>
</evidence>
<dbReference type="Gene3D" id="3.40.50.1820">
    <property type="entry name" value="alpha/beta hydrolase"/>
    <property type="match status" value="1"/>
</dbReference>
<dbReference type="Pfam" id="PF00135">
    <property type="entry name" value="COesterase"/>
    <property type="match status" value="1"/>
</dbReference>
<sequence length="608" mass="68439">MQLKSRSPELFSHREHGLLYTQALCHSPDNGGKLQPPPQVTVTQGRLRGVKKMVVTGSNRSYFAFLGIPYAEPPTGKLRYKAPRKPAPWLGVRNATKASDKCSQVSKGVVVGTEDCLYLNVYTPALPAPDQRKILFQQNQVTTSKLLPVYFFLHGGKFQTGDASPEEFGPDLFIEQDIVVVTIQFRLNSYGFVSLDSEEIPGNSGVKDAIAALQWVNENIKKFGGDPNLVTVGGGSAIAGWMAILPETKGIMHQAILESGSAYHSWAYGENHVEMTLDLASRVAKRKVTNKSEAEKYLMEADTEILTKATFEFIAEKEKSGPELPYKPSPERRPAVPGGEPLLVTRDAESYFLDPPSPHVPQILGITNEEWRFYYYGANPKRDPKIDEELLQNLHFHVPKDLIPNPDTRKILGLPEKINIDYNTVIEKVKAAIRKEVSQSCPLGCVLRKYFDGIWMNTDTHRLGAHLASRNETVYLYRFGVRTSVNKPFTINPVPEDEQDAAQHGDNKMYLWLRPRNKGVVPSELQSVTTKRIVAMWASFIKSGKPIVMKDDLLPVDWTPNKGTELELTFLDIGKDLTLRKQPMATMLPFWYNLYKEYRTPATYSRRN</sequence>
<gene>
    <name evidence="7" type="ORF">KUF71_013412</name>
</gene>
<feature type="domain" description="Carboxylesterase type B" evidence="6">
    <location>
        <begin position="37"/>
        <end position="590"/>
    </location>
</feature>
<evidence type="ECO:0000256" key="4">
    <source>
        <dbReference type="ARBA" id="ARBA00023180"/>
    </source>
</evidence>
<dbReference type="SUPFAM" id="SSF53474">
    <property type="entry name" value="alpha/beta-Hydrolases"/>
    <property type="match status" value="1"/>
</dbReference>
<keyword evidence="2" id="KW-0719">Serine esterase</keyword>
<dbReference type="InterPro" id="IPR002018">
    <property type="entry name" value="CarbesteraseB"/>
</dbReference>
<evidence type="ECO:0000313" key="8">
    <source>
        <dbReference type="Proteomes" id="UP001219518"/>
    </source>
</evidence>
<proteinExistence type="inferred from homology"/>
<reference evidence="7" key="1">
    <citation type="submission" date="2021-07" db="EMBL/GenBank/DDBJ databases">
        <authorList>
            <person name="Catto M.A."/>
            <person name="Jacobson A."/>
            <person name="Kennedy G."/>
            <person name="Labadie P."/>
            <person name="Hunt B.G."/>
            <person name="Srinivasan R."/>
        </authorList>
    </citation>
    <scope>NUCLEOTIDE SEQUENCE</scope>
    <source>
        <strain evidence="7">PL_HMW_Pooled</strain>
        <tissue evidence="7">Head</tissue>
    </source>
</reference>
<evidence type="ECO:0000256" key="3">
    <source>
        <dbReference type="ARBA" id="ARBA00022801"/>
    </source>
</evidence>
<dbReference type="AlphaFoldDB" id="A0AAE1LMH6"/>
<keyword evidence="3" id="KW-0378">Hydrolase</keyword>
<dbReference type="GO" id="GO:0052689">
    <property type="term" value="F:carboxylic ester hydrolase activity"/>
    <property type="evidence" value="ECO:0007669"/>
    <property type="project" value="UniProtKB-KW"/>
</dbReference>
<accession>A0AAE1LMH6</accession>
<protein>
    <submittedName>
        <fullName evidence="7">Esterase FE4</fullName>
    </submittedName>
</protein>
<name>A0AAE1LMH6_9NEOP</name>
<dbReference type="PROSITE" id="PS00941">
    <property type="entry name" value="CARBOXYLESTERASE_B_2"/>
    <property type="match status" value="1"/>
</dbReference>
<reference evidence="7" key="2">
    <citation type="journal article" date="2023" name="BMC Genomics">
        <title>Pest status, molecular evolution, and epigenetic factors derived from the genome assembly of Frankliniella fusca, a thysanopteran phytovirus vector.</title>
        <authorList>
            <person name="Catto M.A."/>
            <person name="Labadie P.E."/>
            <person name="Jacobson A.L."/>
            <person name="Kennedy G.G."/>
            <person name="Srinivasan R."/>
            <person name="Hunt B.G."/>
        </authorList>
    </citation>
    <scope>NUCLEOTIDE SEQUENCE</scope>
    <source>
        <strain evidence="7">PL_HMW_Pooled</strain>
    </source>
</reference>
<dbReference type="InterPro" id="IPR019819">
    <property type="entry name" value="Carboxylesterase_B_CS"/>
</dbReference>
<evidence type="ECO:0000256" key="2">
    <source>
        <dbReference type="ARBA" id="ARBA00022487"/>
    </source>
</evidence>
<comment type="caution">
    <text evidence="7">The sequence shown here is derived from an EMBL/GenBank/DDBJ whole genome shotgun (WGS) entry which is preliminary data.</text>
</comment>
<evidence type="ECO:0000259" key="6">
    <source>
        <dbReference type="Pfam" id="PF00135"/>
    </source>
</evidence>
<keyword evidence="4" id="KW-0325">Glycoprotein</keyword>
<dbReference type="InterPro" id="IPR029058">
    <property type="entry name" value="AB_hydrolase_fold"/>
</dbReference>
<evidence type="ECO:0000256" key="5">
    <source>
        <dbReference type="SAM" id="MobiDB-lite"/>
    </source>
</evidence>